<dbReference type="Pfam" id="PF02776">
    <property type="entry name" value="TPP_enzyme_N"/>
    <property type="match status" value="1"/>
</dbReference>
<dbReference type="InterPro" id="IPR029035">
    <property type="entry name" value="DHS-like_NAD/FAD-binding_dom"/>
</dbReference>
<dbReference type="GO" id="GO:0050660">
    <property type="term" value="F:flavin adenine dinucleotide binding"/>
    <property type="evidence" value="ECO:0007669"/>
    <property type="project" value="TreeGrafter"/>
</dbReference>
<keyword evidence="4" id="KW-0479">Metal-binding</keyword>
<proteinExistence type="inferred from homology"/>
<comment type="similarity">
    <text evidence="3 6">Belongs to the TPP enzyme family.</text>
</comment>
<keyword evidence="5 6" id="KW-0786">Thiamine pyrophosphate</keyword>
<dbReference type="InterPro" id="IPR012001">
    <property type="entry name" value="Thiamin_PyroP_enz_TPP-bd_dom"/>
</dbReference>
<dbReference type="Gene3D" id="3.40.50.970">
    <property type="match status" value="2"/>
</dbReference>
<keyword evidence="11" id="KW-1185">Reference proteome</keyword>
<dbReference type="InterPro" id="IPR045229">
    <property type="entry name" value="TPP_enz"/>
</dbReference>
<evidence type="ECO:0000256" key="3">
    <source>
        <dbReference type="ARBA" id="ARBA00007812"/>
    </source>
</evidence>
<dbReference type="EC" id="4.1.2.38" evidence="10"/>
<dbReference type="PROSITE" id="PS00187">
    <property type="entry name" value="TPP_ENZYMES"/>
    <property type="match status" value="1"/>
</dbReference>
<comment type="cofactor">
    <cofactor evidence="1">
        <name>Mg(2+)</name>
        <dbReference type="ChEBI" id="CHEBI:18420"/>
    </cofactor>
</comment>
<dbReference type="InterPro" id="IPR000399">
    <property type="entry name" value="TPP-bd_CS"/>
</dbReference>
<dbReference type="InterPro" id="IPR011766">
    <property type="entry name" value="TPP_enzyme_TPP-bd"/>
</dbReference>
<evidence type="ECO:0000256" key="4">
    <source>
        <dbReference type="ARBA" id="ARBA00022723"/>
    </source>
</evidence>
<dbReference type="GO" id="GO:0047695">
    <property type="term" value="F:benzoin aldolase activity"/>
    <property type="evidence" value="ECO:0007669"/>
    <property type="project" value="UniProtKB-EC"/>
</dbReference>
<feature type="domain" description="Thiamine pyrophosphate enzyme central" evidence="7">
    <location>
        <begin position="197"/>
        <end position="330"/>
    </location>
</feature>
<dbReference type="SUPFAM" id="SSF52467">
    <property type="entry name" value="DHS-like NAD/FAD-binding domain"/>
    <property type="match status" value="1"/>
</dbReference>
<evidence type="ECO:0000256" key="6">
    <source>
        <dbReference type="RuleBase" id="RU362132"/>
    </source>
</evidence>
<dbReference type="Proteomes" id="UP000263595">
    <property type="component" value="Unassembled WGS sequence"/>
</dbReference>
<sequence length="578" mass="61345">MHNSQLLTGGDVLAATLAKAGVKDIFTLHGGHLDGLFKACKDLDINLFDTRHEASAGHAAEAYARVKGDLGVCVVTSGPGFTNVISSIVNAKSDQTPVLYIVGAPPLREAHTNPLQGGFDQIAMATPGAKLALRITHAERIADQLALAIREARNAPYGPVLVEVPIDVMHMLVHPDDLTAPTGLAVQCRPAPSRRDLNRIVEQLKKAKRPALIVGGSVRYSHCGELLSQVALKFALPVFSNAGGRGILRNDHPLHFADPGLIATLDEAHKPDLIINLGARSGMFLGGRSKAIVGDQAFYIQVHNDPAELGRVNEASLALNCDYGELLASLYEENFKPAIEEGWVDALRAARHALAHPAYPADSGGAVHPGQAVAQIVQSSGENALFVIEGGETGLWALDGVEVNRPGHVLSYGYLGCLGTGPGFALGAAIASPDSRVVLISGDGAFGFHLQELDSMNRHHTPVINVVLNNECWGMSIHGQEMLYGKGYSAVSRLGGLSYAAIGGGFGCHAEQVTRLEDLAPAMARAIASGKPAVIEVMTDPQVVHPVMHLMLSEPADPSREIVIPYYENIPLRDLSQR</sequence>
<evidence type="ECO:0000259" key="9">
    <source>
        <dbReference type="Pfam" id="PF02776"/>
    </source>
</evidence>
<name>A0A383RWY3_9PSED</name>
<evidence type="ECO:0000259" key="8">
    <source>
        <dbReference type="Pfam" id="PF02775"/>
    </source>
</evidence>
<feature type="domain" description="Thiamine pyrophosphate enzyme TPP-binding" evidence="8">
    <location>
        <begin position="391"/>
        <end position="537"/>
    </location>
</feature>
<dbReference type="GO" id="GO:0009097">
    <property type="term" value="P:isoleucine biosynthetic process"/>
    <property type="evidence" value="ECO:0007669"/>
    <property type="project" value="TreeGrafter"/>
</dbReference>
<reference evidence="11" key="1">
    <citation type="submission" date="2018-08" db="EMBL/GenBank/DDBJ databases">
        <authorList>
            <person name="Blom J."/>
        </authorList>
    </citation>
    <scope>NUCLEOTIDE SEQUENCE [LARGE SCALE GENOMIC DNA]</scope>
    <source>
        <strain evidence="11">CCOS 865</strain>
    </source>
</reference>
<evidence type="ECO:0000313" key="10">
    <source>
        <dbReference type="EMBL" id="SYX90996.1"/>
    </source>
</evidence>
<evidence type="ECO:0000259" key="7">
    <source>
        <dbReference type="Pfam" id="PF00205"/>
    </source>
</evidence>
<dbReference type="RefSeq" id="WP_119142742.1">
    <property type="nucleotide sequence ID" value="NZ_CBCSFL010000054.1"/>
</dbReference>
<dbReference type="GO" id="GO:0000287">
    <property type="term" value="F:magnesium ion binding"/>
    <property type="evidence" value="ECO:0007669"/>
    <property type="project" value="InterPro"/>
</dbReference>
<dbReference type="PANTHER" id="PTHR18968">
    <property type="entry name" value="THIAMINE PYROPHOSPHATE ENZYMES"/>
    <property type="match status" value="1"/>
</dbReference>
<dbReference type="GO" id="GO:0009099">
    <property type="term" value="P:L-valine biosynthetic process"/>
    <property type="evidence" value="ECO:0007669"/>
    <property type="project" value="TreeGrafter"/>
</dbReference>
<gene>
    <name evidence="10" type="primary">bznB</name>
    <name evidence="10" type="ORF">CCOS865_03265</name>
</gene>
<organism evidence="10 11">
    <name type="scientific">Pseudomonas reidholzensis</name>
    <dbReference type="NCBI Taxonomy" id="1785162"/>
    <lineage>
        <taxon>Bacteria</taxon>
        <taxon>Pseudomonadati</taxon>
        <taxon>Pseudomonadota</taxon>
        <taxon>Gammaproteobacteria</taxon>
        <taxon>Pseudomonadales</taxon>
        <taxon>Pseudomonadaceae</taxon>
        <taxon>Pseudomonas</taxon>
    </lineage>
</organism>
<keyword evidence="10" id="KW-0456">Lyase</keyword>
<dbReference type="AlphaFoldDB" id="A0A383RWY3"/>
<dbReference type="PANTHER" id="PTHR18968:SF166">
    <property type="entry name" value="2-HYDROXYACYL-COA LYASE 2"/>
    <property type="match status" value="1"/>
</dbReference>
<accession>A0A383RWY3</accession>
<dbReference type="GO" id="GO:0030976">
    <property type="term" value="F:thiamine pyrophosphate binding"/>
    <property type="evidence" value="ECO:0007669"/>
    <property type="project" value="InterPro"/>
</dbReference>
<dbReference type="CDD" id="cd07035">
    <property type="entry name" value="TPP_PYR_POX_like"/>
    <property type="match status" value="1"/>
</dbReference>
<dbReference type="Pfam" id="PF00205">
    <property type="entry name" value="TPP_enzyme_M"/>
    <property type="match status" value="1"/>
</dbReference>
<dbReference type="InterPro" id="IPR012000">
    <property type="entry name" value="Thiamin_PyroP_enz_cen_dom"/>
</dbReference>
<dbReference type="FunFam" id="3.40.50.970:FF:000007">
    <property type="entry name" value="Acetolactate synthase"/>
    <property type="match status" value="1"/>
</dbReference>
<evidence type="ECO:0000256" key="1">
    <source>
        <dbReference type="ARBA" id="ARBA00001946"/>
    </source>
</evidence>
<evidence type="ECO:0000256" key="5">
    <source>
        <dbReference type="ARBA" id="ARBA00023052"/>
    </source>
</evidence>
<dbReference type="Pfam" id="PF02775">
    <property type="entry name" value="TPP_enzyme_C"/>
    <property type="match status" value="1"/>
</dbReference>
<dbReference type="SUPFAM" id="SSF52518">
    <property type="entry name" value="Thiamin diphosphate-binding fold (THDP-binding)"/>
    <property type="match status" value="2"/>
</dbReference>
<dbReference type="OrthoDB" id="9785953at2"/>
<dbReference type="Gene3D" id="3.40.50.1220">
    <property type="entry name" value="TPP-binding domain"/>
    <property type="match status" value="1"/>
</dbReference>
<protein>
    <submittedName>
        <fullName evidence="10">Benzaldehyde lyase</fullName>
        <ecNumber evidence="10">4.1.2.38</ecNumber>
    </submittedName>
</protein>
<dbReference type="CDD" id="cd02004">
    <property type="entry name" value="TPP_BZL_OCoD_HPCL"/>
    <property type="match status" value="1"/>
</dbReference>
<dbReference type="GO" id="GO:0003984">
    <property type="term" value="F:acetolactate synthase activity"/>
    <property type="evidence" value="ECO:0007669"/>
    <property type="project" value="TreeGrafter"/>
</dbReference>
<dbReference type="GO" id="GO:0005948">
    <property type="term" value="C:acetolactate synthase complex"/>
    <property type="evidence" value="ECO:0007669"/>
    <property type="project" value="TreeGrafter"/>
</dbReference>
<dbReference type="InterPro" id="IPR029061">
    <property type="entry name" value="THDP-binding"/>
</dbReference>
<dbReference type="EMBL" id="UNOZ01000023">
    <property type="protein sequence ID" value="SYX90996.1"/>
    <property type="molecule type" value="Genomic_DNA"/>
</dbReference>
<evidence type="ECO:0000256" key="2">
    <source>
        <dbReference type="ARBA" id="ARBA00001964"/>
    </source>
</evidence>
<evidence type="ECO:0000313" key="11">
    <source>
        <dbReference type="Proteomes" id="UP000263595"/>
    </source>
</evidence>
<feature type="domain" description="Thiamine pyrophosphate enzyme N-terminal TPP-binding" evidence="9">
    <location>
        <begin position="8"/>
        <end position="124"/>
    </location>
</feature>
<comment type="cofactor">
    <cofactor evidence="2">
        <name>thiamine diphosphate</name>
        <dbReference type="ChEBI" id="CHEBI:58937"/>
    </cofactor>
</comment>